<feature type="domain" description="Tyr recombinase" evidence="2">
    <location>
        <begin position="377"/>
        <end position="599"/>
    </location>
</feature>
<dbReference type="EMBL" id="PJZH01000054">
    <property type="protein sequence ID" value="PLR29277.1"/>
    <property type="molecule type" value="Genomic_DNA"/>
</dbReference>
<evidence type="ECO:0000259" key="2">
    <source>
        <dbReference type="PROSITE" id="PS51898"/>
    </source>
</evidence>
<evidence type="ECO:0000256" key="1">
    <source>
        <dbReference type="ARBA" id="ARBA00023172"/>
    </source>
</evidence>
<organism evidence="3 4">
    <name type="scientific">Chimaeribacter coloradensis</name>
    <dbReference type="NCBI Taxonomy" id="2060068"/>
    <lineage>
        <taxon>Bacteria</taxon>
        <taxon>Pseudomonadati</taxon>
        <taxon>Pseudomonadota</taxon>
        <taxon>Gammaproteobacteria</taxon>
        <taxon>Enterobacterales</taxon>
        <taxon>Yersiniaceae</taxon>
        <taxon>Chimaeribacter</taxon>
    </lineage>
</organism>
<dbReference type="GO" id="GO:0006310">
    <property type="term" value="P:DNA recombination"/>
    <property type="evidence" value="ECO:0007669"/>
    <property type="project" value="UniProtKB-KW"/>
</dbReference>
<dbReference type="AlphaFoldDB" id="A0A2N5DSU3"/>
<gene>
    <name evidence="3" type="ORF">CYR32_21005</name>
</gene>
<keyword evidence="1" id="KW-0233">DNA recombination</keyword>
<dbReference type="Pfam" id="PF00589">
    <property type="entry name" value="Phage_integrase"/>
    <property type="match status" value="1"/>
</dbReference>
<keyword evidence="4" id="KW-1185">Reference proteome</keyword>
<dbReference type="GO" id="GO:0015074">
    <property type="term" value="P:DNA integration"/>
    <property type="evidence" value="ECO:0007669"/>
    <property type="project" value="InterPro"/>
</dbReference>
<comment type="caution">
    <text evidence="3">The sequence shown here is derived from an EMBL/GenBank/DDBJ whole genome shotgun (WGS) entry which is preliminary data.</text>
</comment>
<dbReference type="SUPFAM" id="SSF56349">
    <property type="entry name" value="DNA breaking-rejoining enzymes"/>
    <property type="match status" value="1"/>
</dbReference>
<dbReference type="InterPro" id="IPR011010">
    <property type="entry name" value="DNA_brk_join_enz"/>
</dbReference>
<protein>
    <submittedName>
        <fullName evidence="3">Integrase</fullName>
    </submittedName>
</protein>
<dbReference type="Gene3D" id="1.10.443.10">
    <property type="entry name" value="Intergrase catalytic core"/>
    <property type="match status" value="1"/>
</dbReference>
<dbReference type="InterPro" id="IPR002104">
    <property type="entry name" value="Integrase_catalytic"/>
</dbReference>
<proteinExistence type="predicted"/>
<dbReference type="Proteomes" id="UP000234503">
    <property type="component" value="Unassembled WGS sequence"/>
</dbReference>
<dbReference type="PROSITE" id="PS51898">
    <property type="entry name" value="TYR_RECOMBINASE"/>
    <property type="match status" value="1"/>
</dbReference>
<accession>A0A2N5DSU3</accession>
<dbReference type="GO" id="GO:0003677">
    <property type="term" value="F:DNA binding"/>
    <property type="evidence" value="ECO:0007669"/>
    <property type="project" value="InterPro"/>
</dbReference>
<sequence>MLMKEKTASVTYVPFKRTDYQLSDALSPEEREAISTGYRRSAALDQPESLPSLLLPLQDIASRSSISARLVRIIILAVLAETHRAGQPCWLWTQERWLTLCQQHSSGRPLLVAFAFHLGPFPSALSLPVHGAPSLYASAIYGRGFVSHELNRLNDVLISLGYVGQNQKHNLSGMLGVLMLMNNDPQLETFTTDLLWRGQNCHDRGIARVTGKISYALAAMGIIKSPLRMRNYKEWHEKPTEGIAPDWARWCRKWRETSVLRPRSRENQYSFILRCGLWLAREKPEICEPSDWTMETCASFISMVGRLKVDGLSLDTHKGGRRSSRSGEPLMPHSRSRFVYAVRRFMLDYESWGWGKLKFSPARHLSTPDTPLFRQGVNPRVIDDPVWLKLVWASLNLRKEDLLSEIHYPLSMLQAMAVIWTHAGLRQNELIRLAMNCVTPQADDILQENGSAIPAGTLCYLSVPAGKTSKAFVKPVSSVVKKYVDIWLSERPQEQAALTDERTGEKVRFLFQYRGKPVGRNIINLTVIPLLCARAGMPVEDSRGPITSHRGRASAVTALASVPQGMSLYELMQWSGHSSPQSTMHYIRIRPTQLAASFVKADRVAHMMSVLIDHDPLAVSLTGPAIYYDLGDSYCMNPFWSNCPHRMACIGCDFNLPKQSARGLLLESKASVKRYLEEVPLTVDERAIVEGDTEKLEAALRKSGKVLIR</sequence>
<evidence type="ECO:0000313" key="3">
    <source>
        <dbReference type="EMBL" id="PLR29277.1"/>
    </source>
</evidence>
<name>A0A2N5DSU3_9GAMM</name>
<dbReference type="InterPro" id="IPR013762">
    <property type="entry name" value="Integrase-like_cat_sf"/>
</dbReference>
<dbReference type="OrthoDB" id="867651at2"/>
<evidence type="ECO:0000313" key="4">
    <source>
        <dbReference type="Proteomes" id="UP000234503"/>
    </source>
</evidence>
<reference evidence="3 4" key="1">
    <citation type="submission" date="2017-12" db="EMBL/GenBank/DDBJ databases">
        <title>Characterization of six clinical isolates of Enterochimera gen. nov., a novel genus of the Yersiniaciae family and the three species Enterochimera arupensis sp. nov., Enterochimera coloradensis sp. nov, and Enterochimera californica sp. nov.</title>
        <authorList>
            <person name="Rossi A."/>
            <person name="Fisher M."/>
        </authorList>
    </citation>
    <scope>NUCLEOTIDE SEQUENCE [LARGE SCALE GENOMIC DNA]</scope>
    <source>
        <strain evidence="4">2016-Iso4</strain>
    </source>
</reference>